<accession>A0A8T3C683</accession>
<evidence type="ECO:0000256" key="11">
    <source>
        <dbReference type="SAM" id="MobiDB-lite"/>
    </source>
</evidence>
<dbReference type="FunFam" id="3.90.550.10:FF:000127">
    <property type="entry name" value="Probable glycosyltransferase 7"/>
    <property type="match status" value="1"/>
</dbReference>
<dbReference type="SMR" id="A0A8T3C683"/>
<dbReference type="InterPro" id="IPR008630">
    <property type="entry name" value="Glyco_trans_34"/>
</dbReference>
<dbReference type="EMBL" id="JAGYWB010000004">
    <property type="protein sequence ID" value="KAI0525048.1"/>
    <property type="molecule type" value="Genomic_DNA"/>
</dbReference>
<dbReference type="Proteomes" id="UP000829196">
    <property type="component" value="Unassembled WGS sequence"/>
</dbReference>
<sequence length="437" mass="50108">MPPESTSHSLQIPTPLTPKPPSRRTNAYSLSADVLIFLSGAAAALLLFYVFSSFILPPTPYLVSSNQFQKPSSSDTPSFYDDPSLSYSLPPSPSVSDWDTKRRLWLHLHPFPPNRILMLTGSQPSPCTNPIGDHLLLRFFKNKADYSRLHGIDVFYNSALLHPSMPSFWAKLPLLRAAMIAHPEAEWLWWVDSDAAITDMEFQLPLQRYQSYNLVVHGWPNLVYENRSWTALNAGVFLLRNCQWSLDFLARWARLGPQNPDYKHWGEVLRAELPDKLFPDSDDQSALIYLLIKEKDRWGEKIHLENEYYFEGYWVEIVGRLQGITQKYLDMEKREPELRRRRAEKVTAAANRKSRENGLPAATAPSGWRRPFITHFTGCQPCSGKHNDIYSGEKCFEGMVRALTFADDQVLRSYGFRHSDLLNDSVVELPFDFPVAV</sequence>
<dbReference type="GO" id="GO:0008378">
    <property type="term" value="F:galactosyltransferase activity"/>
    <property type="evidence" value="ECO:0007669"/>
    <property type="project" value="TreeGrafter"/>
</dbReference>
<keyword evidence="14" id="KW-1185">Reference proteome</keyword>
<keyword evidence="5 12" id="KW-0812">Transmembrane</keyword>
<feature type="region of interest" description="Disordered" evidence="11">
    <location>
        <begin position="1"/>
        <end position="23"/>
    </location>
</feature>
<dbReference type="GO" id="GO:0005802">
    <property type="term" value="C:trans-Golgi network"/>
    <property type="evidence" value="ECO:0007669"/>
    <property type="project" value="TreeGrafter"/>
</dbReference>
<keyword evidence="7 12" id="KW-1133">Transmembrane helix</keyword>
<evidence type="ECO:0000256" key="9">
    <source>
        <dbReference type="ARBA" id="ARBA00023136"/>
    </source>
</evidence>
<dbReference type="PANTHER" id="PTHR31311:SF3">
    <property type="entry name" value="GLYCOSYLTRANSFERASE 7-RELATED"/>
    <property type="match status" value="1"/>
</dbReference>
<evidence type="ECO:0000313" key="14">
    <source>
        <dbReference type="Proteomes" id="UP000829196"/>
    </source>
</evidence>
<dbReference type="PANTHER" id="PTHR31311">
    <property type="entry name" value="XYLOGLUCAN 6-XYLOSYLTRANSFERASE 5-RELATED-RELATED"/>
    <property type="match status" value="1"/>
</dbReference>
<evidence type="ECO:0000256" key="3">
    <source>
        <dbReference type="ARBA" id="ARBA00022676"/>
    </source>
</evidence>
<dbReference type="Gene3D" id="3.90.550.10">
    <property type="entry name" value="Spore Coat Polysaccharide Biosynthesis Protein SpsA, Chain A"/>
    <property type="match status" value="1"/>
</dbReference>
<protein>
    <submittedName>
        <fullName evidence="13">Uncharacterized protein</fullName>
    </submittedName>
</protein>
<evidence type="ECO:0000313" key="13">
    <source>
        <dbReference type="EMBL" id="KAI0525048.1"/>
    </source>
</evidence>
<dbReference type="Pfam" id="PF05637">
    <property type="entry name" value="Glyco_transf_34"/>
    <property type="match status" value="1"/>
</dbReference>
<proteinExistence type="inferred from homology"/>
<evidence type="ECO:0000256" key="1">
    <source>
        <dbReference type="ARBA" id="ARBA00004323"/>
    </source>
</evidence>
<keyword evidence="6" id="KW-0735">Signal-anchor</keyword>
<reference evidence="13" key="1">
    <citation type="journal article" date="2022" name="Front. Genet.">
        <title>Chromosome-Scale Assembly of the Dendrobium nobile Genome Provides Insights Into the Molecular Mechanism of the Biosynthesis of the Medicinal Active Ingredient of Dendrobium.</title>
        <authorList>
            <person name="Xu Q."/>
            <person name="Niu S.-C."/>
            <person name="Li K.-L."/>
            <person name="Zheng P.-J."/>
            <person name="Zhang X.-J."/>
            <person name="Jia Y."/>
            <person name="Liu Y."/>
            <person name="Niu Y.-X."/>
            <person name="Yu L.-H."/>
            <person name="Chen D.-F."/>
            <person name="Zhang G.-Q."/>
        </authorList>
    </citation>
    <scope>NUCLEOTIDE SEQUENCE</scope>
    <source>
        <tissue evidence="13">Leaf</tissue>
    </source>
</reference>
<dbReference type="InterPro" id="IPR029044">
    <property type="entry name" value="Nucleotide-diphossugar_trans"/>
</dbReference>
<keyword evidence="4" id="KW-0808">Transferase</keyword>
<keyword evidence="8" id="KW-0333">Golgi apparatus</keyword>
<evidence type="ECO:0000256" key="4">
    <source>
        <dbReference type="ARBA" id="ARBA00022679"/>
    </source>
</evidence>
<comment type="similarity">
    <text evidence="2">Belongs to the glycosyltransferase 34 family.</text>
</comment>
<keyword evidence="9 12" id="KW-0472">Membrane</keyword>
<keyword evidence="3" id="KW-0328">Glycosyltransferase</keyword>
<gene>
    <name evidence="13" type="ORF">KFK09_004438</name>
</gene>
<name>A0A8T3C683_DENNO</name>
<evidence type="ECO:0000256" key="7">
    <source>
        <dbReference type="ARBA" id="ARBA00022989"/>
    </source>
</evidence>
<keyword evidence="10" id="KW-0325">Glycoprotein</keyword>
<evidence type="ECO:0000256" key="2">
    <source>
        <dbReference type="ARBA" id="ARBA00005664"/>
    </source>
</evidence>
<comment type="caution">
    <text evidence="13">The sequence shown here is derived from an EMBL/GenBank/DDBJ whole genome shotgun (WGS) entry which is preliminary data.</text>
</comment>
<organism evidence="13 14">
    <name type="scientific">Dendrobium nobile</name>
    <name type="common">Orchid</name>
    <dbReference type="NCBI Taxonomy" id="94219"/>
    <lineage>
        <taxon>Eukaryota</taxon>
        <taxon>Viridiplantae</taxon>
        <taxon>Streptophyta</taxon>
        <taxon>Embryophyta</taxon>
        <taxon>Tracheophyta</taxon>
        <taxon>Spermatophyta</taxon>
        <taxon>Magnoliopsida</taxon>
        <taxon>Liliopsida</taxon>
        <taxon>Asparagales</taxon>
        <taxon>Orchidaceae</taxon>
        <taxon>Epidendroideae</taxon>
        <taxon>Malaxideae</taxon>
        <taxon>Dendrobiinae</taxon>
        <taxon>Dendrobium</taxon>
    </lineage>
</organism>
<evidence type="ECO:0000256" key="5">
    <source>
        <dbReference type="ARBA" id="ARBA00022692"/>
    </source>
</evidence>
<dbReference type="GO" id="GO:0000139">
    <property type="term" value="C:Golgi membrane"/>
    <property type="evidence" value="ECO:0007669"/>
    <property type="project" value="UniProtKB-SubCell"/>
</dbReference>
<dbReference type="AlphaFoldDB" id="A0A8T3C683"/>
<evidence type="ECO:0000256" key="8">
    <source>
        <dbReference type="ARBA" id="ARBA00023034"/>
    </source>
</evidence>
<feature type="transmembrane region" description="Helical" evidence="12">
    <location>
        <begin position="34"/>
        <end position="56"/>
    </location>
</feature>
<evidence type="ECO:0000256" key="10">
    <source>
        <dbReference type="ARBA" id="ARBA00023180"/>
    </source>
</evidence>
<dbReference type="OrthoDB" id="407658at2759"/>
<evidence type="ECO:0000256" key="12">
    <source>
        <dbReference type="SAM" id="Phobius"/>
    </source>
</evidence>
<comment type="subcellular location">
    <subcellularLocation>
        <location evidence="1">Golgi apparatus membrane</location>
        <topology evidence="1">Single-pass type II membrane protein</topology>
    </subcellularLocation>
</comment>
<dbReference type="GO" id="GO:0005768">
    <property type="term" value="C:endosome"/>
    <property type="evidence" value="ECO:0007669"/>
    <property type="project" value="TreeGrafter"/>
</dbReference>
<evidence type="ECO:0000256" key="6">
    <source>
        <dbReference type="ARBA" id="ARBA00022968"/>
    </source>
</evidence>
<feature type="compositionally biased region" description="Polar residues" evidence="11">
    <location>
        <begin position="1"/>
        <end position="14"/>
    </location>
</feature>